<organism evidence="10 11">
    <name type="scientific">Mycena venus</name>
    <dbReference type="NCBI Taxonomy" id="2733690"/>
    <lineage>
        <taxon>Eukaryota</taxon>
        <taxon>Fungi</taxon>
        <taxon>Dikarya</taxon>
        <taxon>Basidiomycota</taxon>
        <taxon>Agaricomycotina</taxon>
        <taxon>Agaricomycetes</taxon>
        <taxon>Agaricomycetidae</taxon>
        <taxon>Agaricales</taxon>
        <taxon>Marasmiineae</taxon>
        <taxon>Mycenaceae</taxon>
        <taxon>Mycena</taxon>
    </lineage>
</organism>
<dbReference type="PANTHER" id="PTHR43097">
    <property type="entry name" value="GLUTAMINE-TRNA LIGASE"/>
    <property type="match status" value="1"/>
</dbReference>
<keyword evidence="6 7" id="KW-0030">Aminoacyl-tRNA synthetase</keyword>
<dbReference type="EMBL" id="JACAZI010000007">
    <property type="protein sequence ID" value="KAF7356999.1"/>
    <property type="molecule type" value="Genomic_DNA"/>
</dbReference>
<evidence type="ECO:0000256" key="1">
    <source>
        <dbReference type="ARBA" id="ARBA00022490"/>
    </source>
</evidence>
<evidence type="ECO:0000256" key="4">
    <source>
        <dbReference type="ARBA" id="ARBA00022840"/>
    </source>
</evidence>
<keyword evidence="1" id="KW-0963">Cytoplasm</keyword>
<dbReference type="GO" id="GO:0017102">
    <property type="term" value="C:methionyl glutamyl tRNA synthetase complex"/>
    <property type="evidence" value="ECO:0007669"/>
    <property type="project" value="TreeGrafter"/>
</dbReference>
<dbReference type="InterPro" id="IPR050132">
    <property type="entry name" value="Gln/Glu-tRNA_Ligase"/>
</dbReference>
<dbReference type="SUPFAM" id="SSF50715">
    <property type="entry name" value="Ribosomal protein L25-like"/>
    <property type="match status" value="1"/>
</dbReference>
<protein>
    <submittedName>
        <fullName evidence="10">Glutamyl-tRNA synthetase</fullName>
    </submittedName>
</protein>
<accession>A0A8H6YDH6</accession>
<feature type="domain" description="Glutamyl/glutaminyl-tRNA synthetase class Ib catalytic" evidence="8">
    <location>
        <begin position="182"/>
        <end position="393"/>
    </location>
</feature>
<dbReference type="PANTHER" id="PTHR43097:SF5">
    <property type="entry name" value="GLUTAMATE--TRNA LIGASE"/>
    <property type="match status" value="1"/>
</dbReference>
<keyword evidence="5 7" id="KW-0648">Protein biosynthesis</keyword>
<reference evidence="10" key="1">
    <citation type="submission" date="2020-05" db="EMBL/GenBank/DDBJ databases">
        <title>Mycena genomes resolve the evolution of fungal bioluminescence.</title>
        <authorList>
            <person name="Tsai I.J."/>
        </authorList>
    </citation>
    <scope>NUCLEOTIDE SEQUENCE</scope>
    <source>
        <strain evidence="10">CCC161011</strain>
    </source>
</reference>
<dbReference type="GO" id="GO:0005829">
    <property type="term" value="C:cytosol"/>
    <property type="evidence" value="ECO:0007669"/>
    <property type="project" value="TreeGrafter"/>
</dbReference>
<dbReference type="Gene3D" id="1.10.1160.10">
    <property type="entry name" value="Glutamyl-trna Synthetase, Domain 2"/>
    <property type="match status" value="1"/>
</dbReference>
<dbReference type="SUPFAM" id="SSF47616">
    <property type="entry name" value="GST C-terminal domain-like"/>
    <property type="match status" value="1"/>
</dbReference>
<evidence type="ECO:0000256" key="3">
    <source>
        <dbReference type="ARBA" id="ARBA00022741"/>
    </source>
</evidence>
<proteinExistence type="inferred from homology"/>
<dbReference type="InterPro" id="IPR000924">
    <property type="entry name" value="Glu/Gln-tRNA-synth"/>
</dbReference>
<feature type="domain" description="Glutamyl/glutaminyl-tRNA synthetase class Ib anti-codon binding" evidence="9">
    <location>
        <begin position="494"/>
        <end position="569"/>
    </location>
</feature>
<dbReference type="PROSITE" id="PS00178">
    <property type="entry name" value="AA_TRNA_LIGASE_I"/>
    <property type="match status" value="1"/>
</dbReference>
<evidence type="ECO:0000259" key="9">
    <source>
        <dbReference type="Pfam" id="PF03950"/>
    </source>
</evidence>
<comment type="similarity">
    <text evidence="7">Belongs to the class-I aminoacyl-tRNA synthetase family.</text>
</comment>
<evidence type="ECO:0000256" key="7">
    <source>
        <dbReference type="RuleBase" id="RU363037"/>
    </source>
</evidence>
<dbReference type="GO" id="GO:0006424">
    <property type="term" value="P:glutamyl-tRNA aminoacylation"/>
    <property type="evidence" value="ECO:0007669"/>
    <property type="project" value="TreeGrafter"/>
</dbReference>
<dbReference type="FunFam" id="1.10.1160.10:FF:000001">
    <property type="entry name" value="Glutamine--tRNA ligase"/>
    <property type="match status" value="1"/>
</dbReference>
<keyword evidence="11" id="KW-1185">Reference proteome</keyword>
<feature type="domain" description="Glutamyl/glutaminyl-tRNA synthetase class Ib catalytic" evidence="8">
    <location>
        <begin position="411"/>
        <end position="488"/>
    </location>
</feature>
<comment type="caution">
    <text evidence="10">The sequence shown here is derived from an EMBL/GenBank/DDBJ whole genome shotgun (WGS) entry which is preliminary data.</text>
</comment>
<dbReference type="InterPro" id="IPR001412">
    <property type="entry name" value="aa-tRNA-synth_I_CS"/>
</dbReference>
<dbReference type="GO" id="GO:0004818">
    <property type="term" value="F:glutamate-tRNA ligase activity"/>
    <property type="evidence" value="ECO:0007669"/>
    <property type="project" value="TreeGrafter"/>
</dbReference>
<keyword evidence="4 7" id="KW-0067">ATP-binding</keyword>
<dbReference type="Pfam" id="PF03950">
    <property type="entry name" value="tRNA-synt_1c_C"/>
    <property type="match status" value="1"/>
</dbReference>
<dbReference type="InterPro" id="IPR014729">
    <property type="entry name" value="Rossmann-like_a/b/a_fold"/>
</dbReference>
<keyword evidence="2 7" id="KW-0436">Ligase</keyword>
<dbReference type="OrthoDB" id="10250478at2759"/>
<evidence type="ECO:0000256" key="2">
    <source>
        <dbReference type="ARBA" id="ARBA00022598"/>
    </source>
</evidence>
<name>A0A8H6YDH6_9AGAR</name>
<dbReference type="Proteomes" id="UP000620124">
    <property type="component" value="Unassembled WGS sequence"/>
</dbReference>
<evidence type="ECO:0000313" key="10">
    <source>
        <dbReference type="EMBL" id="KAF7356999.1"/>
    </source>
</evidence>
<keyword evidence="3 7" id="KW-0547">Nucleotide-binding</keyword>
<evidence type="ECO:0000256" key="5">
    <source>
        <dbReference type="ARBA" id="ARBA00022917"/>
    </source>
</evidence>
<dbReference type="Gene3D" id="3.40.50.620">
    <property type="entry name" value="HUPs"/>
    <property type="match status" value="1"/>
</dbReference>
<dbReference type="InterPro" id="IPR011035">
    <property type="entry name" value="Ribosomal_bL25/Gln-tRNA_synth"/>
</dbReference>
<dbReference type="Gene3D" id="1.20.1050.130">
    <property type="match status" value="1"/>
</dbReference>
<dbReference type="PRINTS" id="PR00987">
    <property type="entry name" value="TRNASYNTHGLU"/>
</dbReference>
<evidence type="ECO:0000256" key="6">
    <source>
        <dbReference type="ARBA" id="ARBA00023146"/>
    </source>
</evidence>
<dbReference type="FunFam" id="3.90.800.10:FF:000001">
    <property type="entry name" value="Glutamine--tRNA ligase"/>
    <property type="match status" value="1"/>
</dbReference>
<evidence type="ECO:0000259" key="8">
    <source>
        <dbReference type="Pfam" id="PF00749"/>
    </source>
</evidence>
<dbReference type="GO" id="GO:0005524">
    <property type="term" value="F:ATP binding"/>
    <property type="evidence" value="ECO:0007669"/>
    <property type="project" value="UniProtKB-KW"/>
</dbReference>
<dbReference type="AlphaFoldDB" id="A0A8H6YDH6"/>
<dbReference type="SUPFAM" id="SSF52374">
    <property type="entry name" value="Nucleotidylyl transferase"/>
    <property type="match status" value="1"/>
</dbReference>
<dbReference type="InterPro" id="IPR020058">
    <property type="entry name" value="Glu/Gln-tRNA-synth_Ib_cat-dom"/>
</dbReference>
<dbReference type="InterPro" id="IPR020061">
    <property type="entry name" value="Glu_tRNA_lig_a-bdl"/>
</dbReference>
<sequence length="676" mass="75229">MASLSVSQRNYPFACVALAFSLDIPVNIDDNLIPAVLQIDGSQVNNDSEIAHAIAVKGGLSSDGSLAKISLYNEMVTILSQSSDVHEVVPMFGNLDDHLAFRTFLVGHDISEADYVATPRHRVSSGTTDSHIFTRWLDHLDSLDPFQRATSMLVGAKANSARAKKTAAGFTLGLPNAMYGAVVTRFPPEPSGYLHIGHAKAVMLNKYFATMYGGKLLIRFDDTNPFKEKTEFEETILEDLCLLNAVSDSVSHTSDYFDQLHDYAMQLIQSGKAYADDTDAATPVEHECSCPPKSHGKLSQMAYERFHGIPSLRRDASVEENILRFSQMTRGELGVVGAKWCLRAKISMDNPNKALRDPVIYRCSSTPHHRTGDKWKVYPTYDFACPVVDSLEGKLLVCGLSISGTLGECDTRLNFIYTVLSKRKLQQFVDKGLVTGWDDPRFPTVRGIMRRGLTVEALQQFMLRQGPSQAILSLEWDSLWALNKKIIDPKAPSVAVDVLNGPAEPFTKSLPKHKKNPDVGTKVTTYSNKILVEQVDAASLDVGKEITLMDWGNAIVRSKAFAGDESVSLVTVELHFDGDFKTTKKKITWLAQSSDRPLVEVTLLDYDYIITKKKLEDGDNWENFITPMTEFREEAFGRRECAGSNWGVRQGQDHAIRAQGLLFVRWEEHQWAVGIH</sequence>
<evidence type="ECO:0000313" key="11">
    <source>
        <dbReference type="Proteomes" id="UP000620124"/>
    </source>
</evidence>
<dbReference type="InterPro" id="IPR020059">
    <property type="entry name" value="Glu/Gln-tRNA-synth_Ib_codon-bd"/>
</dbReference>
<dbReference type="InterPro" id="IPR036282">
    <property type="entry name" value="Glutathione-S-Trfase_C_sf"/>
</dbReference>
<gene>
    <name evidence="10" type="ORF">MVEN_01036500</name>
</gene>
<dbReference type="Pfam" id="PF00749">
    <property type="entry name" value="tRNA-synt_1c"/>
    <property type="match status" value="2"/>
</dbReference>
<dbReference type="Gene3D" id="3.90.800.10">
    <property type="entry name" value="Glutamyl-tRNA Synthetase, Domain 3"/>
    <property type="match status" value="1"/>
</dbReference>